<evidence type="ECO:0000313" key="2">
    <source>
        <dbReference type="Proteomes" id="UP000236723"/>
    </source>
</evidence>
<protein>
    <submittedName>
        <fullName evidence="1">Uncharacterized protein</fullName>
    </submittedName>
</protein>
<accession>A0A1H6A955</accession>
<keyword evidence="2" id="KW-1185">Reference proteome</keyword>
<sequence>MGWPLDNRAELADKIDHEGGIWAALEYGIAADDMPAGDEELRERWIELAGAFGEARDAWNRVRELLPEPGATPDEDEA</sequence>
<dbReference type="Proteomes" id="UP000236723">
    <property type="component" value="Unassembled WGS sequence"/>
</dbReference>
<evidence type="ECO:0000313" key="1">
    <source>
        <dbReference type="EMBL" id="SEG44587.1"/>
    </source>
</evidence>
<name>A0A1H6A955_9ACTN</name>
<dbReference type="EMBL" id="FNVO01000005">
    <property type="protein sequence ID" value="SEG44587.1"/>
    <property type="molecule type" value="Genomic_DNA"/>
</dbReference>
<dbReference type="RefSeq" id="WP_103938238.1">
    <property type="nucleotide sequence ID" value="NZ_FNVO01000005.1"/>
</dbReference>
<organism evidence="1 2">
    <name type="scientific">Thermomonospora echinospora</name>
    <dbReference type="NCBI Taxonomy" id="1992"/>
    <lineage>
        <taxon>Bacteria</taxon>
        <taxon>Bacillati</taxon>
        <taxon>Actinomycetota</taxon>
        <taxon>Actinomycetes</taxon>
        <taxon>Streptosporangiales</taxon>
        <taxon>Thermomonosporaceae</taxon>
        <taxon>Thermomonospora</taxon>
    </lineage>
</organism>
<gene>
    <name evidence="1" type="ORF">SAMN04489712_105259</name>
</gene>
<dbReference type="AlphaFoldDB" id="A0A1H6A955"/>
<proteinExistence type="predicted"/>
<dbReference type="OrthoDB" id="9969662at2"/>
<reference evidence="2" key="1">
    <citation type="submission" date="2016-10" db="EMBL/GenBank/DDBJ databases">
        <authorList>
            <person name="Varghese N."/>
            <person name="Submissions S."/>
        </authorList>
    </citation>
    <scope>NUCLEOTIDE SEQUENCE [LARGE SCALE GENOMIC DNA]</scope>
    <source>
        <strain evidence="2">DSM 43163</strain>
    </source>
</reference>